<protein>
    <submittedName>
        <fullName evidence="2">Uncharacterized protein</fullName>
    </submittedName>
</protein>
<dbReference type="Proteomes" id="UP001221757">
    <property type="component" value="Unassembled WGS sequence"/>
</dbReference>
<name>A0AAD7DG44_MYCRO</name>
<sequence length="259" mass="29762">MPPQRADTAHIAPYLSHLITHHGQLTLVPPDNNGRRRKAKENKSSRSTPREEPVRFNSGPTPASPSSARCTRRPSRTEQQYNNCKPWRNYFMVCMPTKLQQWMISRTTRRPRSKRLYRLPLSLCVQVPQHLDNSPHRKHHATVITQTQTLNPMMLPSISLIPEAIHQLEELQLRLCSRPPHLGVVESLILTPMIRGARLRRQTSGRTDVICLSRLSGHYFPLGMFENLAPHFLPRARLPIRWPFPAPLLSFVAPLRCAI</sequence>
<proteinExistence type="predicted"/>
<accession>A0AAD7DG44</accession>
<evidence type="ECO:0000256" key="1">
    <source>
        <dbReference type="SAM" id="MobiDB-lite"/>
    </source>
</evidence>
<feature type="region of interest" description="Disordered" evidence="1">
    <location>
        <begin position="25"/>
        <end position="79"/>
    </location>
</feature>
<dbReference type="EMBL" id="JARKIE010000072">
    <property type="protein sequence ID" value="KAJ7689450.1"/>
    <property type="molecule type" value="Genomic_DNA"/>
</dbReference>
<comment type="caution">
    <text evidence="2">The sequence shown here is derived from an EMBL/GenBank/DDBJ whole genome shotgun (WGS) entry which is preliminary data.</text>
</comment>
<organism evidence="2 3">
    <name type="scientific">Mycena rosella</name>
    <name type="common">Pink bonnet</name>
    <name type="synonym">Agaricus rosellus</name>
    <dbReference type="NCBI Taxonomy" id="1033263"/>
    <lineage>
        <taxon>Eukaryota</taxon>
        <taxon>Fungi</taxon>
        <taxon>Dikarya</taxon>
        <taxon>Basidiomycota</taxon>
        <taxon>Agaricomycotina</taxon>
        <taxon>Agaricomycetes</taxon>
        <taxon>Agaricomycetidae</taxon>
        <taxon>Agaricales</taxon>
        <taxon>Marasmiineae</taxon>
        <taxon>Mycenaceae</taxon>
        <taxon>Mycena</taxon>
    </lineage>
</organism>
<feature type="compositionally biased region" description="Basic and acidic residues" evidence="1">
    <location>
        <begin position="41"/>
        <end position="54"/>
    </location>
</feature>
<keyword evidence="3" id="KW-1185">Reference proteome</keyword>
<dbReference type="AlphaFoldDB" id="A0AAD7DG44"/>
<reference evidence="2" key="1">
    <citation type="submission" date="2023-03" db="EMBL/GenBank/DDBJ databases">
        <title>Massive genome expansion in bonnet fungi (Mycena s.s.) driven by repeated elements and novel gene families across ecological guilds.</title>
        <authorList>
            <consortium name="Lawrence Berkeley National Laboratory"/>
            <person name="Harder C.B."/>
            <person name="Miyauchi S."/>
            <person name="Viragh M."/>
            <person name="Kuo A."/>
            <person name="Thoen E."/>
            <person name="Andreopoulos B."/>
            <person name="Lu D."/>
            <person name="Skrede I."/>
            <person name="Drula E."/>
            <person name="Henrissat B."/>
            <person name="Morin E."/>
            <person name="Kohler A."/>
            <person name="Barry K."/>
            <person name="LaButti K."/>
            <person name="Morin E."/>
            <person name="Salamov A."/>
            <person name="Lipzen A."/>
            <person name="Mereny Z."/>
            <person name="Hegedus B."/>
            <person name="Baldrian P."/>
            <person name="Stursova M."/>
            <person name="Weitz H."/>
            <person name="Taylor A."/>
            <person name="Grigoriev I.V."/>
            <person name="Nagy L.G."/>
            <person name="Martin F."/>
            <person name="Kauserud H."/>
        </authorList>
    </citation>
    <scope>NUCLEOTIDE SEQUENCE</scope>
    <source>
        <strain evidence="2">CBHHK067</strain>
    </source>
</reference>
<gene>
    <name evidence="2" type="ORF">B0H17DRAFT_638095</name>
</gene>
<evidence type="ECO:0000313" key="2">
    <source>
        <dbReference type="EMBL" id="KAJ7689450.1"/>
    </source>
</evidence>
<feature type="compositionally biased region" description="Polar residues" evidence="1">
    <location>
        <begin position="58"/>
        <end position="69"/>
    </location>
</feature>
<evidence type="ECO:0000313" key="3">
    <source>
        <dbReference type="Proteomes" id="UP001221757"/>
    </source>
</evidence>